<feature type="region of interest" description="Disordered" evidence="19">
    <location>
        <begin position="35"/>
        <end position="61"/>
    </location>
</feature>
<evidence type="ECO:0000313" key="23">
    <source>
        <dbReference type="EMBL" id="KAK5779853.1"/>
    </source>
</evidence>
<evidence type="ECO:0000259" key="20">
    <source>
        <dbReference type="PROSITE" id="PS51192"/>
    </source>
</evidence>
<dbReference type="PANTHER" id="PTHR47959">
    <property type="entry name" value="ATP-DEPENDENT RNA HELICASE RHLE-RELATED"/>
    <property type="match status" value="1"/>
</dbReference>
<keyword evidence="3" id="KW-0690">Ribosome biogenesis</keyword>
<dbReference type="PROSITE" id="PS51192">
    <property type="entry name" value="HELICASE_ATP_BIND_1"/>
    <property type="match status" value="1"/>
</dbReference>
<reference evidence="24" key="1">
    <citation type="submission" date="2023-07" db="EMBL/GenBank/DDBJ databases">
        <title>A draft genome of Kazachstania heterogenica Y-27499.</title>
        <authorList>
            <person name="Donic C."/>
            <person name="Kralova J.S."/>
            <person name="Fidel L."/>
            <person name="Ben-Dor S."/>
            <person name="Jung S."/>
        </authorList>
    </citation>
    <scope>NUCLEOTIDE SEQUENCE [LARGE SCALE GENOMIC DNA]</scope>
    <source>
        <strain evidence="24">Y27499</strain>
    </source>
</reference>
<feature type="compositionally biased region" description="Low complexity" evidence="19">
    <location>
        <begin position="183"/>
        <end position="193"/>
    </location>
</feature>
<dbReference type="PROSITE" id="PS51195">
    <property type="entry name" value="Q_MOTIF"/>
    <property type="match status" value="1"/>
</dbReference>
<keyword evidence="6 17" id="KW-0347">Helicase</keyword>
<dbReference type="Pfam" id="PF00271">
    <property type="entry name" value="Helicase_C"/>
    <property type="match status" value="1"/>
</dbReference>
<keyword evidence="10" id="KW-0539">Nucleus</keyword>
<evidence type="ECO:0000259" key="21">
    <source>
        <dbReference type="PROSITE" id="PS51194"/>
    </source>
</evidence>
<comment type="catalytic activity">
    <reaction evidence="15">
        <text>ATP + H2O = ADP + phosphate + H(+)</text>
        <dbReference type="Rhea" id="RHEA:13065"/>
        <dbReference type="ChEBI" id="CHEBI:15377"/>
        <dbReference type="ChEBI" id="CHEBI:15378"/>
        <dbReference type="ChEBI" id="CHEBI:30616"/>
        <dbReference type="ChEBI" id="CHEBI:43474"/>
        <dbReference type="ChEBI" id="CHEBI:456216"/>
        <dbReference type="EC" id="3.6.4.13"/>
    </reaction>
</comment>
<evidence type="ECO:0000256" key="16">
    <source>
        <dbReference type="PROSITE-ProRule" id="PRU00552"/>
    </source>
</evidence>
<dbReference type="InterPro" id="IPR050079">
    <property type="entry name" value="DEAD_box_RNA_helicase"/>
</dbReference>
<dbReference type="PROSITE" id="PS00039">
    <property type="entry name" value="DEAD_ATP_HELICASE"/>
    <property type="match status" value="1"/>
</dbReference>
<evidence type="ECO:0000256" key="17">
    <source>
        <dbReference type="RuleBase" id="RU000492"/>
    </source>
</evidence>
<evidence type="ECO:0000256" key="6">
    <source>
        <dbReference type="ARBA" id="ARBA00022806"/>
    </source>
</evidence>
<keyword evidence="4 17" id="KW-0547">Nucleotide-binding</keyword>
<proteinExistence type="inferred from homology"/>
<feature type="compositionally biased region" description="Basic and acidic residues" evidence="19">
    <location>
        <begin position="101"/>
        <end position="111"/>
    </location>
</feature>
<dbReference type="GO" id="GO:0005829">
    <property type="term" value="C:cytosol"/>
    <property type="evidence" value="ECO:0007669"/>
    <property type="project" value="TreeGrafter"/>
</dbReference>
<evidence type="ECO:0000259" key="22">
    <source>
        <dbReference type="PROSITE" id="PS51195"/>
    </source>
</evidence>
<dbReference type="PANTHER" id="PTHR47959:SF1">
    <property type="entry name" value="ATP-DEPENDENT RNA HELICASE DBPA"/>
    <property type="match status" value="1"/>
</dbReference>
<evidence type="ECO:0000256" key="9">
    <source>
        <dbReference type="ARBA" id="ARBA00023054"/>
    </source>
</evidence>
<dbReference type="AlphaFoldDB" id="A0AAN7WMP6"/>
<evidence type="ECO:0000256" key="19">
    <source>
        <dbReference type="SAM" id="MobiDB-lite"/>
    </source>
</evidence>
<dbReference type="EC" id="3.6.4.13" evidence="2"/>
<evidence type="ECO:0000256" key="3">
    <source>
        <dbReference type="ARBA" id="ARBA00022517"/>
    </source>
</evidence>
<comment type="subcellular location">
    <subcellularLocation>
        <location evidence="1">Nucleus</location>
        <location evidence="1">Nucleolus</location>
    </subcellularLocation>
</comment>
<keyword evidence="5 17" id="KW-0378">Hydrolase</keyword>
<dbReference type="CDD" id="cd17947">
    <property type="entry name" value="DEADc_DDX27"/>
    <property type="match status" value="1"/>
</dbReference>
<dbReference type="InterPro" id="IPR000629">
    <property type="entry name" value="RNA-helicase_DEAD-box_CS"/>
</dbReference>
<name>A0AAN7WMP6_9SACH</name>
<evidence type="ECO:0000256" key="7">
    <source>
        <dbReference type="ARBA" id="ARBA00022840"/>
    </source>
</evidence>
<dbReference type="InterPro" id="IPR027417">
    <property type="entry name" value="P-loop_NTPase"/>
</dbReference>
<feature type="region of interest" description="Disordered" evidence="19">
    <location>
        <begin position="707"/>
        <end position="758"/>
    </location>
</feature>
<feature type="coiled-coil region" evidence="18">
    <location>
        <begin position="643"/>
        <end position="672"/>
    </location>
</feature>
<feature type="short sequence motif" description="Q motif" evidence="16">
    <location>
        <begin position="240"/>
        <end position="268"/>
    </location>
</feature>
<evidence type="ECO:0000256" key="8">
    <source>
        <dbReference type="ARBA" id="ARBA00022884"/>
    </source>
</evidence>
<evidence type="ECO:0000256" key="1">
    <source>
        <dbReference type="ARBA" id="ARBA00004604"/>
    </source>
</evidence>
<evidence type="ECO:0000256" key="14">
    <source>
        <dbReference type="ARBA" id="ARBA00044094"/>
    </source>
</evidence>
<keyword evidence="8" id="KW-0694">RNA-binding</keyword>
<comment type="similarity">
    <text evidence="12">Belongs to the DEAD box helicase family. DDX27/DRS1 subfamily.</text>
</comment>
<dbReference type="InterPro" id="IPR014001">
    <property type="entry name" value="Helicase_ATP-bd"/>
</dbReference>
<dbReference type="Gene3D" id="3.40.50.300">
    <property type="entry name" value="P-loop containing nucleotide triphosphate hydrolases"/>
    <property type="match status" value="2"/>
</dbReference>
<dbReference type="GO" id="GO:0006364">
    <property type="term" value="P:rRNA processing"/>
    <property type="evidence" value="ECO:0007669"/>
    <property type="project" value="UniProtKB-ARBA"/>
</dbReference>
<feature type="compositionally biased region" description="Basic and acidic residues" evidence="19">
    <location>
        <begin position="731"/>
        <end position="741"/>
    </location>
</feature>
<dbReference type="EMBL" id="JAWIZZ010000045">
    <property type="protein sequence ID" value="KAK5779853.1"/>
    <property type="molecule type" value="Genomic_DNA"/>
</dbReference>
<evidence type="ECO:0000256" key="13">
    <source>
        <dbReference type="ARBA" id="ARBA00044078"/>
    </source>
</evidence>
<feature type="compositionally biased region" description="Acidic residues" evidence="19">
    <location>
        <begin position="127"/>
        <end position="142"/>
    </location>
</feature>
<organism evidence="23 24">
    <name type="scientific">Arxiozyma heterogenica</name>
    <dbReference type="NCBI Taxonomy" id="278026"/>
    <lineage>
        <taxon>Eukaryota</taxon>
        <taxon>Fungi</taxon>
        <taxon>Dikarya</taxon>
        <taxon>Ascomycota</taxon>
        <taxon>Saccharomycotina</taxon>
        <taxon>Saccharomycetes</taxon>
        <taxon>Saccharomycetales</taxon>
        <taxon>Saccharomycetaceae</taxon>
        <taxon>Arxiozyma</taxon>
    </lineage>
</organism>
<feature type="domain" description="DEAD-box RNA helicase Q" evidence="22">
    <location>
        <begin position="240"/>
        <end position="268"/>
    </location>
</feature>
<dbReference type="GO" id="GO:0003723">
    <property type="term" value="F:RNA binding"/>
    <property type="evidence" value="ECO:0007669"/>
    <property type="project" value="UniProtKB-KW"/>
</dbReference>
<dbReference type="CDD" id="cd18787">
    <property type="entry name" value="SF2_C_DEAD"/>
    <property type="match status" value="1"/>
</dbReference>
<evidence type="ECO:0000256" key="15">
    <source>
        <dbReference type="ARBA" id="ARBA00047984"/>
    </source>
</evidence>
<dbReference type="InterPro" id="IPR014014">
    <property type="entry name" value="RNA_helicase_DEAD_Q_motif"/>
</dbReference>
<evidence type="ECO:0000313" key="24">
    <source>
        <dbReference type="Proteomes" id="UP001306508"/>
    </source>
</evidence>
<dbReference type="SMART" id="SM00490">
    <property type="entry name" value="HELICc"/>
    <property type="match status" value="1"/>
</dbReference>
<gene>
    <name evidence="23" type="ORF">RI543_002389</name>
</gene>
<feature type="compositionally biased region" description="Basic residues" evidence="19">
    <location>
        <begin position="743"/>
        <end position="758"/>
    </location>
</feature>
<sequence length="758" mass="85407">MKKFDTLDFIPTISDSEEDVPDLDLSDEELGSSVVVNTTNHKEQKKGLTKNKNKNREELDEDVHEDINTDFTFHLDDSNQYDTKFDGWNFDGDNDDNGTNNDKKDVDLDKIIRRKGGLIKMAHIESDNDDDDEKEKDSEEEPEAHQDKDEDDDELAMDGFGMGAPINASENESDEDENENSETDSNQDYTSISGDDDVDDKGIDEQEDNEEDEEDDSAEAKAEFYAPETEGEEAKQQIHKTFNSLSLSRPVLKGLSQLGYVKPSPIQSATIPIALLGKDIIAGAVTGSGKTAAFMIPIIERLLFKPSKIASTRVVVLTPTRELAIQISDVAKRIGKFVSGLTFGLAVGGLNLRQQEQALKTRPDIVIATPGRFIDHIRNSASFNVDSVEILVLDEADRMLEEGFQDELKEIMTLLPGKRQTLLFSATMNSKIKQLVSLSLKKPVRIMIDPPKQAASRLTQEFVRIRKRDHLKPALLFSLLRELDPQGQRRIVVFVARKETAHRLRIILGLLGMSVAELHGSLTQEQRLDSVKKFKSLEVPVLICTDLASRGLDIPKIEVVINYDMPKTYEIYLHRVGRTARAGREGRSVTFVGESSQERSVVRAAIKSVEDTNKTNNNSGRALGRNVNWSKVEEINSLVDKSKDVVEEILVEEKEEKEILRAEMELKKGENMLKYKDEIQARPKRTWFQTEAEKKNAKVLNVLAKQKKTVNSKKRKREEALEVGGRLYKKTQKDRIKDQLRSQRGKKSGKSGKKKGKK</sequence>
<keyword evidence="24" id="KW-1185">Reference proteome</keyword>
<feature type="compositionally biased region" description="Acidic residues" evidence="19">
    <location>
        <begin position="205"/>
        <end position="217"/>
    </location>
</feature>
<evidence type="ECO:0000256" key="12">
    <source>
        <dbReference type="ARBA" id="ARBA00043999"/>
    </source>
</evidence>
<dbReference type="SMART" id="SM00487">
    <property type="entry name" value="DEXDc"/>
    <property type="match status" value="1"/>
</dbReference>
<evidence type="ECO:0000256" key="11">
    <source>
        <dbReference type="ARBA" id="ARBA00043881"/>
    </source>
</evidence>
<dbReference type="PROSITE" id="PS51194">
    <property type="entry name" value="HELICASE_CTER"/>
    <property type="match status" value="1"/>
</dbReference>
<evidence type="ECO:0000256" key="18">
    <source>
        <dbReference type="SAM" id="Coils"/>
    </source>
</evidence>
<feature type="region of interest" description="Disordered" evidence="19">
    <location>
        <begin position="75"/>
        <end position="219"/>
    </location>
</feature>
<keyword evidence="9 18" id="KW-0175">Coiled coil</keyword>
<evidence type="ECO:0000256" key="2">
    <source>
        <dbReference type="ARBA" id="ARBA00012552"/>
    </source>
</evidence>
<dbReference type="GO" id="GO:0005730">
    <property type="term" value="C:nucleolus"/>
    <property type="evidence" value="ECO:0007669"/>
    <property type="project" value="UniProtKB-SubCell"/>
</dbReference>
<comment type="caution">
    <text evidence="23">The sequence shown here is derived from an EMBL/GenBank/DDBJ whole genome shotgun (WGS) entry which is preliminary data.</text>
</comment>
<dbReference type="Pfam" id="PF00270">
    <property type="entry name" value="DEAD"/>
    <property type="match status" value="1"/>
</dbReference>
<accession>A0AAN7WMP6</accession>
<feature type="domain" description="Helicase ATP-binding" evidence="20">
    <location>
        <begin position="271"/>
        <end position="446"/>
    </location>
</feature>
<evidence type="ECO:0000256" key="4">
    <source>
        <dbReference type="ARBA" id="ARBA00022741"/>
    </source>
</evidence>
<feature type="compositionally biased region" description="Basic residues" evidence="19">
    <location>
        <begin position="707"/>
        <end position="716"/>
    </location>
</feature>
<dbReference type="GO" id="GO:0005524">
    <property type="term" value="F:ATP binding"/>
    <property type="evidence" value="ECO:0007669"/>
    <property type="project" value="UniProtKB-KW"/>
</dbReference>
<evidence type="ECO:0000256" key="5">
    <source>
        <dbReference type="ARBA" id="ARBA00022801"/>
    </source>
</evidence>
<dbReference type="FunFam" id="3.40.50.300:FF:000842">
    <property type="entry name" value="ATP-dependent RNA helicase DRS1"/>
    <property type="match status" value="1"/>
</dbReference>
<comment type="function">
    <text evidence="11">ATP-binding RNA helicase involved in ribosome assembly.</text>
</comment>
<evidence type="ECO:0000256" key="10">
    <source>
        <dbReference type="ARBA" id="ARBA00023242"/>
    </source>
</evidence>
<dbReference type="SUPFAM" id="SSF52540">
    <property type="entry name" value="P-loop containing nucleoside triphosphate hydrolases"/>
    <property type="match status" value="1"/>
</dbReference>
<dbReference type="GO" id="GO:0016787">
    <property type="term" value="F:hydrolase activity"/>
    <property type="evidence" value="ECO:0007669"/>
    <property type="project" value="UniProtKB-KW"/>
</dbReference>
<protein>
    <recommendedName>
        <fullName evidence="13">ATP-dependent RNA helicase DRS1</fullName>
        <ecNumber evidence="2">3.6.4.13</ecNumber>
    </recommendedName>
    <alternativeName>
        <fullName evidence="14">ATP-dependent RNA helicase drs1</fullName>
    </alternativeName>
</protein>
<dbReference type="GO" id="GO:0003724">
    <property type="term" value="F:RNA helicase activity"/>
    <property type="evidence" value="ECO:0007669"/>
    <property type="project" value="UniProtKB-EC"/>
</dbReference>
<dbReference type="InterPro" id="IPR011545">
    <property type="entry name" value="DEAD/DEAH_box_helicase_dom"/>
</dbReference>
<feature type="compositionally biased region" description="Acidic residues" evidence="19">
    <location>
        <begin position="171"/>
        <end position="182"/>
    </location>
</feature>
<dbReference type="Proteomes" id="UP001306508">
    <property type="component" value="Unassembled WGS sequence"/>
</dbReference>
<feature type="domain" description="Helicase C-terminal" evidence="21">
    <location>
        <begin position="457"/>
        <end position="620"/>
    </location>
</feature>
<keyword evidence="7 17" id="KW-0067">ATP-binding</keyword>
<dbReference type="InterPro" id="IPR001650">
    <property type="entry name" value="Helicase_C-like"/>
</dbReference>